<gene>
    <name evidence="3" type="ORF">ACFSJE_08620</name>
</gene>
<feature type="domain" description="DUF4296" evidence="2">
    <location>
        <begin position="24"/>
        <end position="106"/>
    </location>
</feature>
<feature type="region of interest" description="Disordered" evidence="1">
    <location>
        <begin position="105"/>
        <end position="152"/>
    </location>
</feature>
<reference evidence="4" key="1">
    <citation type="journal article" date="2019" name="Int. J. Syst. Evol. Microbiol.">
        <title>The Global Catalogue of Microorganisms (GCM) 10K type strain sequencing project: providing services to taxonomists for standard genome sequencing and annotation.</title>
        <authorList>
            <consortium name="The Broad Institute Genomics Platform"/>
            <consortium name="The Broad Institute Genome Sequencing Center for Infectious Disease"/>
            <person name="Wu L."/>
            <person name="Ma J."/>
        </authorList>
    </citation>
    <scope>NUCLEOTIDE SEQUENCE [LARGE SCALE GENOMIC DNA]</scope>
    <source>
        <strain evidence="4">JCM 3389</strain>
    </source>
</reference>
<evidence type="ECO:0000256" key="1">
    <source>
        <dbReference type="SAM" id="MobiDB-lite"/>
    </source>
</evidence>
<dbReference type="Pfam" id="PF14129">
    <property type="entry name" value="DUF4296"/>
    <property type="match status" value="1"/>
</dbReference>
<accession>A0ABW4XWQ1</accession>
<dbReference type="RefSeq" id="WP_379830585.1">
    <property type="nucleotide sequence ID" value="NZ_JBHUHU010000003.1"/>
</dbReference>
<dbReference type="InterPro" id="IPR025381">
    <property type="entry name" value="DUF4296"/>
</dbReference>
<evidence type="ECO:0000259" key="2">
    <source>
        <dbReference type="Pfam" id="PF14129"/>
    </source>
</evidence>
<organism evidence="3 4">
    <name type="scientific">Flagellimonas iocasae</name>
    <dbReference type="NCBI Taxonomy" id="2055905"/>
    <lineage>
        <taxon>Bacteria</taxon>
        <taxon>Pseudomonadati</taxon>
        <taxon>Bacteroidota</taxon>
        <taxon>Flavobacteriia</taxon>
        <taxon>Flavobacteriales</taxon>
        <taxon>Flavobacteriaceae</taxon>
        <taxon>Flagellimonas</taxon>
    </lineage>
</organism>
<evidence type="ECO:0000313" key="3">
    <source>
        <dbReference type="EMBL" id="MFD2099832.1"/>
    </source>
</evidence>
<comment type="caution">
    <text evidence="3">The sequence shown here is derived from an EMBL/GenBank/DDBJ whole genome shotgun (WGS) entry which is preliminary data.</text>
</comment>
<dbReference type="PROSITE" id="PS51257">
    <property type="entry name" value="PROKAR_LIPOPROTEIN"/>
    <property type="match status" value="1"/>
</dbReference>
<dbReference type="EMBL" id="JBHUHU010000003">
    <property type="protein sequence ID" value="MFD2099832.1"/>
    <property type="molecule type" value="Genomic_DNA"/>
</dbReference>
<sequence length="152" mass="17559">MRKAVLFFIGLLFLSCGEKVVEEPENLIPKEKMESILYDLAILNSTKSAFSSVFDDTGIDIMEFLYDKYDIDSIQFSESDLYYASVPLEYQSIYESVDARIDRRKKDMEDATKKRNDSVREAQTKRRDSVQALKEEKDSIQALSKEKDSITP</sequence>
<protein>
    <submittedName>
        <fullName evidence="3">DUF4296 domain-containing protein</fullName>
    </submittedName>
</protein>
<proteinExistence type="predicted"/>
<keyword evidence="4" id="KW-1185">Reference proteome</keyword>
<evidence type="ECO:0000313" key="4">
    <source>
        <dbReference type="Proteomes" id="UP001597342"/>
    </source>
</evidence>
<name>A0ABW4XWQ1_9FLAO</name>
<dbReference type="Proteomes" id="UP001597342">
    <property type="component" value="Unassembled WGS sequence"/>
</dbReference>